<keyword evidence="2" id="KW-0472">Membrane</keyword>
<keyword evidence="2" id="KW-0812">Transmembrane</keyword>
<name>A0A7S1K3G6_9ALVE</name>
<proteinExistence type="predicted"/>
<protein>
    <submittedName>
        <fullName evidence="3">Uncharacterized protein</fullName>
    </submittedName>
</protein>
<gene>
    <name evidence="3" type="ORF">VBRA1451_LOCUS16408</name>
</gene>
<keyword evidence="2" id="KW-1133">Transmembrane helix</keyword>
<evidence type="ECO:0000256" key="2">
    <source>
        <dbReference type="SAM" id="Phobius"/>
    </source>
</evidence>
<evidence type="ECO:0000256" key="1">
    <source>
        <dbReference type="SAM" id="MobiDB-lite"/>
    </source>
</evidence>
<feature type="transmembrane region" description="Helical" evidence="2">
    <location>
        <begin position="73"/>
        <end position="95"/>
    </location>
</feature>
<dbReference type="AlphaFoldDB" id="A0A7S1K3G6"/>
<feature type="region of interest" description="Disordered" evidence="1">
    <location>
        <begin position="132"/>
        <end position="155"/>
    </location>
</feature>
<organism evidence="3">
    <name type="scientific">Vitrella brassicaformis</name>
    <dbReference type="NCBI Taxonomy" id="1169539"/>
    <lineage>
        <taxon>Eukaryota</taxon>
        <taxon>Sar</taxon>
        <taxon>Alveolata</taxon>
        <taxon>Colpodellida</taxon>
        <taxon>Vitrellaceae</taxon>
        <taxon>Vitrella</taxon>
    </lineage>
</organism>
<accession>A0A7S1K3G6</accession>
<sequence length="155" mass="17620">MTDHSPTHQSKMAHFGKLRRLPNRQAAAPVAPTNARTPIGLRMASCRLDALCGRNLRLVDAPTESLPHHRRGVLLLLTLVLVAIVLIAVTLHRLFWARQPASRIWATPHNRPGRHSRLRWLDLCRLGRLDRRGRHNPDTHTHTLTHTVKGDTNNR</sequence>
<dbReference type="EMBL" id="HBGB01028120">
    <property type="protein sequence ID" value="CAD9061338.1"/>
    <property type="molecule type" value="Transcribed_RNA"/>
</dbReference>
<reference evidence="3" key="1">
    <citation type="submission" date="2021-01" db="EMBL/GenBank/DDBJ databases">
        <authorList>
            <person name="Corre E."/>
            <person name="Pelletier E."/>
            <person name="Niang G."/>
            <person name="Scheremetjew M."/>
            <person name="Finn R."/>
            <person name="Kale V."/>
            <person name="Holt S."/>
            <person name="Cochrane G."/>
            <person name="Meng A."/>
            <person name="Brown T."/>
            <person name="Cohen L."/>
        </authorList>
    </citation>
    <scope>NUCLEOTIDE SEQUENCE</scope>
    <source>
        <strain evidence="3">CCMP3346</strain>
    </source>
</reference>
<evidence type="ECO:0000313" key="3">
    <source>
        <dbReference type="EMBL" id="CAD9061338.1"/>
    </source>
</evidence>
<feature type="compositionally biased region" description="Basic and acidic residues" evidence="1">
    <location>
        <begin position="132"/>
        <end position="141"/>
    </location>
</feature>